<evidence type="ECO:0000256" key="1">
    <source>
        <dbReference type="ARBA" id="ARBA00004303"/>
    </source>
</evidence>
<dbReference type="SMART" id="SM00241">
    <property type="entry name" value="ZP"/>
    <property type="match status" value="1"/>
</dbReference>
<keyword evidence="17" id="KW-1185">Reference proteome</keyword>
<dbReference type="InterPro" id="IPR001507">
    <property type="entry name" value="ZP_dom"/>
</dbReference>
<dbReference type="PANTHER" id="PTHR14002">
    <property type="entry name" value="ENDOGLIN/TGF-BETA RECEPTOR TYPE III"/>
    <property type="match status" value="1"/>
</dbReference>
<keyword evidence="11" id="KW-1015">Disulfide bond</keyword>
<feature type="signal peptide" evidence="14">
    <location>
        <begin position="1"/>
        <end position="22"/>
    </location>
</feature>
<feature type="chain" id="PRO_5025544968" description="ZP domain-containing protein" evidence="14">
    <location>
        <begin position="23"/>
        <end position="1089"/>
    </location>
</feature>
<feature type="domain" description="ZP" evidence="15">
    <location>
        <begin position="776"/>
        <end position="1031"/>
    </location>
</feature>
<keyword evidence="13" id="KW-0449">Lipoprotein</keyword>
<evidence type="ECO:0000256" key="5">
    <source>
        <dbReference type="ARBA" id="ARBA00022536"/>
    </source>
</evidence>
<proteinExistence type="predicted"/>
<evidence type="ECO:0000313" key="16">
    <source>
        <dbReference type="Ensembl" id="ENSSRHP00000103544.1"/>
    </source>
</evidence>
<evidence type="ECO:0000313" key="17">
    <source>
        <dbReference type="Proteomes" id="UP000472270"/>
    </source>
</evidence>
<name>A0A673NK35_9TELE</name>
<keyword evidence="8 14" id="KW-0732">Signal</keyword>
<evidence type="ECO:0000256" key="3">
    <source>
        <dbReference type="ARBA" id="ARBA00022475"/>
    </source>
</evidence>
<dbReference type="Pfam" id="PF23283">
    <property type="entry name" value="D8C_UMOD"/>
    <property type="match status" value="5"/>
</dbReference>
<keyword evidence="12" id="KW-0325">Glycoprotein</keyword>
<dbReference type="InterPro" id="IPR055355">
    <property type="entry name" value="ZP-C"/>
</dbReference>
<evidence type="ECO:0000256" key="11">
    <source>
        <dbReference type="ARBA" id="ARBA00023157"/>
    </source>
</evidence>
<evidence type="ECO:0000256" key="9">
    <source>
        <dbReference type="ARBA" id="ARBA00022859"/>
    </source>
</evidence>
<comment type="subcellular location">
    <subcellularLocation>
        <location evidence="1">Apical cell membrane</location>
        <topology evidence="1">Lipid-anchor</topology>
        <topology evidence="1">GPI-anchor</topology>
    </subcellularLocation>
    <subcellularLocation>
        <location evidence="2">Secreted</location>
    </subcellularLocation>
</comment>
<dbReference type="Proteomes" id="UP000472270">
    <property type="component" value="Unassembled WGS sequence"/>
</dbReference>
<dbReference type="PRINTS" id="PR00023">
    <property type="entry name" value="ZPELLUCIDA"/>
</dbReference>
<keyword evidence="10" id="KW-0472">Membrane</keyword>
<evidence type="ECO:0000256" key="2">
    <source>
        <dbReference type="ARBA" id="ARBA00004613"/>
    </source>
</evidence>
<evidence type="ECO:0000256" key="12">
    <source>
        <dbReference type="ARBA" id="ARBA00023180"/>
    </source>
</evidence>
<evidence type="ECO:0000256" key="7">
    <source>
        <dbReference type="ARBA" id="ARBA00022622"/>
    </source>
</evidence>
<keyword evidence="5" id="KW-0245">EGF-like domain</keyword>
<dbReference type="Gene3D" id="2.60.40.4100">
    <property type="entry name" value="Zona pellucida, ZP-C domain"/>
    <property type="match status" value="1"/>
</dbReference>
<reference evidence="16" key="1">
    <citation type="submission" date="2025-08" db="UniProtKB">
        <authorList>
            <consortium name="Ensembl"/>
        </authorList>
    </citation>
    <scope>IDENTIFICATION</scope>
</reference>
<dbReference type="PROSITE" id="PS51034">
    <property type="entry name" value="ZP_2"/>
    <property type="match status" value="1"/>
</dbReference>
<dbReference type="AlphaFoldDB" id="A0A673NK35"/>
<evidence type="ECO:0000256" key="14">
    <source>
        <dbReference type="SAM" id="SignalP"/>
    </source>
</evidence>
<accession>A0A673NK35</accession>
<evidence type="ECO:0000259" key="15">
    <source>
        <dbReference type="PROSITE" id="PS51034"/>
    </source>
</evidence>
<dbReference type="InterPro" id="IPR057774">
    <property type="entry name" value="D8C_UMOD/GP2/OIT3-like"/>
</dbReference>
<dbReference type="Ensembl" id="ENSSRHT00000106328.1">
    <property type="protein sequence ID" value="ENSSRHP00000103544.1"/>
    <property type="gene ID" value="ENSSRHG00000050646.1"/>
</dbReference>
<dbReference type="InterPro" id="IPR048290">
    <property type="entry name" value="ZP_chr"/>
</dbReference>
<keyword evidence="4" id="KW-0964">Secreted</keyword>
<dbReference type="InterPro" id="IPR017977">
    <property type="entry name" value="ZP_dom_CS"/>
</dbReference>
<evidence type="ECO:0000256" key="4">
    <source>
        <dbReference type="ARBA" id="ARBA00022525"/>
    </source>
</evidence>
<dbReference type="GO" id="GO:0005886">
    <property type="term" value="C:plasma membrane"/>
    <property type="evidence" value="ECO:0007669"/>
    <property type="project" value="UniProtKB-SubCell"/>
</dbReference>
<sequence length="1089" mass="123766">MYHHWIVLFYIIFFSDPTTSSSDPCYNYNTLDEYWRDIRQYQYYDHDDTLVEWSGWYRLYLNGESAQMSELCVSYVGCGGYTGLYLNGSHPTLEDGVVSLEVLGTYGHQCGTYRSTSIQVKACPGDYYVYKLVKPDVSIYIPSYCAVTFQSISSDPCYNYESLDHPWRANNESGGYFCDESFSWNGWYRLFYYGMNIQMSETCISSYSCNTELSLWLNGPHPQIEDGVVIREVCCGYYWSSCCDFKSSPIRVKACPGNYYVYELVNPQTWCSGYCTDVSTISQVVSTVRPDIISGYSTTFNYDPCNNYNILDNYWRSTLNYWSMYEWDGWHRLFIKGSSAQMPEWCATYMSCGGYSALYLGGSHPQLEDGVVTREIYGSRYDQCSYYRSEPIQVKAFPGNYYVYKFIRPAVSIPAPVYCAVPFTTPSDDPCYNDTSLDEPRRATDNYYYNNNYHHARCDYNVEWKGWYRLFYNGQNAQMPESCVHQGMCGTEFPLWLDGPHPQLEDGVVTCQVCASIWSGCCDYKSHPIRVKACPGNYYVYEFVKPFFCGAYCSIASVSTTSETIPPIDSITPPIITSAPHVDPCYNYNVLDNPWRSHHSSQIMCDTWVSWNGWYRLFIQGQSVQMQDTCVEEYSCGTNAPLWLNGEHPAVEDGVVTRDVCSHWDNNCCYFQSNPIKVKACPGDYYVYEFVSPTTCNLAYCADARNINATSITVMPETTITTETTIKTTTTVNRNPCSELNCSEDERCGMKNGVYDCLCNDDQPRPQPDSFDFSETCESSSGSLSVSRCQLFEAGFPADVLHLNDPSCKGMVRNGRVEFHFDNDEHVCGTNLVANGTHFIYNNFILGTPRSEGLISRKKILKLSFSCVYPQTQTLSMNMAINPLESIVHETLPAGEGRYQVRMTPYEDDEFTQPFTGKVDAELDQKMNVEVRVEGVDSHQFALVMDTCWATPVNDPDYSLRWDLIVTECPNPNDHTVELLQNGVSTSSRFSFRMFIFTANSTKLYLHCAVHICLLSSNICSSDCNSGHQRREGRSLDFHDSASLSIGPLTMSEGITDKWVPEQVKVSEASCLCGSPMRLLVLMSALTLF</sequence>
<evidence type="ECO:0000256" key="6">
    <source>
        <dbReference type="ARBA" id="ARBA00022588"/>
    </source>
</evidence>
<dbReference type="Pfam" id="PF00100">
    <property type="entry name" value="Zona_pellucida"/>
    <property type="match status" value="1"/>
</dbReference>
<organism evidence="16 17">
    <name type="scientific">Sinocyclocheilus rhinocerous</name>
    <dbReference type="NCBI Taxonomy" id="307959"/>
    <lineage>
        <taxon>Eukaryota</taxon>
        <taxon>Metazoa</taxon>
        <taxon>Chordata</taxon>
        <taxon>Craniata</taxon>
        <taxon>Vertebrata</taxon>
        <taxon>Euteleostomi</taxon>
        <taxon>Actinopterygii</taxon>
        <taxon>Neopterygii</taxon>
        <taxon>Teleostei</taxon>
        <taxon>Ostariophysi</taxon>
        <taxon>Cypriniformes</taxon>
        <taxon>Cyprinidae</taxon>
        <taxon>Cyprininae</taxon>
        <taxon>Sinocyclocheilus</taxon>
    </lineage>
</organism>
<reference evidence="16" key="2">
    <citation type="submission" date="2025-09" db="UniProtKB">
        <authorList>
            <consortium name="Ensembl"/>
        </authorList>
    </citation>
    <scope>IDENTIFICATION</scope>
</reference>
<dbReference type="InterPro" id="IPR042235">
    <property type="entry name" value="ZP-C_dom"/>
</dbReference>
<keyword evidence="9" id="KW-0391">Immunity</keyword>
<keyword evidence="6" id="KW-0399">Innate immunity</keyword>
<dbReference type="Gene3D" id="2.60.40.3210">
    <property type="entry name" value="Zona pellucida, ZP-N domain"/>
    <property type="match status" value="1"/>
</dbReference>
<keyword evidence="7" id="KW-0336">GPI-anchor</keyword>
<protein>
    <recommendedName>
        <fullName evidence="15">ZP domain-containing protein</fullName>
    </recommendedName>
</protein>
<dbReference type="PROSITE" id="PS00682">
    <property type="entry name" value="ZP_1"/>
    <property type="match status" value="1"/>
</dbReference>
<keyword evidence="3" id="KW-1003">Cell membrane</keyword>
<dbReference type="GO" id="GO:0005576">
    <property type="term" value="C:extracellular region"/>
    <property type="evidence" value="ECO:0007669"/>
    <property type="project" value="UniProtKB-SubCell"/>
</dbReference>
<dbReference type="PANTHER" id="PTHR14002:SF50">
    <property type="entry name" value="ALPHA-TECTORIN-LIKE-RELATED"/>
    <property type="match status" value="1"/>
</dbReference>
<evidence type="ECO:0000256" key="10">
    <source>
        <dbReference type="ARBA" id="ARBA00023136"/>
    </source>
</evidence>
<evidence type="ECO:0000256" key="8">
    <source>
        <dbReference type="ARBA" id="ARBA00022729"/>
    </source>
</evidence>
<evidence type="ECO:0000256" key="13">
    <source>
        <dbReference type="ARBA" id="ARBA00023288"/>
    </source>
</evidence>